<sequence length="111" mass="11961">MDTESQIIAAVASYKIVSLLVGSAFAFMGYKLFMAGVWGDAGDVEAKFRDNSLIVKKAAPGTFFALFGAIVICVTLFKGLELRDKSSNVSHVKVVEIVKEDSDGLPEKPPF</sequence>
<proteinExistence type="predicted"/>
<dbReference type="Proteomes" id="UP000664904">
    <property type="component" value="Chromosome"/>
</dbReference>
<feature type="transmembrane region" description="Helical" evidence="1">
    <location>
        <begin position="12"/>
        <end position="38"/>
    </location>
</feature>
<protein>
    <submittedName>
        <fullName evidence="2">Uncharacterized protein</fullName>
    </submittedName>
</protein>
<evidence type="ECO:0000313" key="3">
    <source>
        <dbReference type="Proteomes" id="UP000664904"/>
    </source>
</evidence>
<dbReference type="AlphaFoldDB" id="A0A975HLQ5"/>
<feature type="transmembrane region" description="Helical" evidence="1">
    <location>
        <begin position="58"/>
        <end position="77"/>
    </location>
</feature>
<dbReference type="KEGG" id="pxi:J5O05_04640"/>
<gene>
    <name evidence="2" type="ORF">J5O05_04640</name>
</gene>
<dbReference type="RefSeq" id="WP_208843799.1">
    <property type="nucleotide sequence ID" value="NZ_CP072133.1"/>
</dbReference>
<evidence type="ECO:0000256" key="1">
    <source>
        <dbReference type="SAM" id="Phobius"/>
    </source>
</evidence>
<accession>A0A975HLQ5</accession>
<evidence type="ECO:0000313" key="2">
    <source>
        <dbReference type="EMBL" id="QTH72177.1"/>
    </source>
</evidence>
<keyword evidence="1" id="KW-0812">Transmembrane</keyword>
<dbReference type="EMBL" id="CP072133">
    <property type="protein sequence ID" value="QTH72177.1"/>
    <property type="molecule type" value="Genomic_DNA"/>
</dbReference>
<organism evidence="2 3">
    <name type="scientific">Pseudoalteromonas xiamenensis</name>
    <dbReference type="NCBI Taxonomy" id="882626"/>
    <lineage>
        <taxon>Bacteria</taxon>
        <taxon>Pseudomonadati</taxon>
        <taxon>Pseudomonadota</taxon>
        <taxon>Gammaproteobacteria</taxon>
        <taxon>Alteromonadales</taxon>
        <taxon>Pseudoalteromonadaceae</taxon>
        <taxon>Pseudoalteromonas</taxon>
    </lineage>
</organism>
<reference evidence="2" key="1">
    <citation type="submission" date="2021-03" db="EMBL/GenBank/DDBJ databases">
        <title>Complete Genome of Pseudoalteromonas xiamenensis STKMTI.2, a new potential marine bacterium producing anti-Vibrio compounds.</title>
        <authorList>
            <person name="Handayani D.P."/>
            <person name="Isnansetyo A."/>
            <person name="Istiqomah I."/>
            <person name="Jumina J."/>
        </authorList>
    </citation>
    <scope>NUCLEOTIDE SEQUENCE</scope>
    <source>
        <strain evidence="2">STKMTI.2</strain>
    </source>
</reference>
<keyword evidence="1" id="KW-0472">Membrane</keyword>
<keyword evidence="1" id="KW-1133">Transmembrane helix</keyword>
<name>A0A975HLQ5_9GAMM</name>
<keyword evidence="3" id="KW-1185">Reference proteome</keyword>